<gene>
    <name evidence="1" type="ORF">HPB49_007330</name>
</gene>
<name>A0ACB8CWG4_DERSI</name>
<protein>
    <submittedName>
        <fullName evidence="1">Uncharacterized protein</fullName>
    </submittedName>
</protein>
<evidence type="ECO:0000313" key="1">
    <source>
        <dbReference type="EMBL" id="KAH7953347.1"/>
    </source>
</evidence>
<accession>A0ACB8CWG4</accession>
<comment type="caution">
    <text evidence="1">The sequence shown here is derived from an EMBL/GenBank/DDBJ whole genome shotgun (WGS) entry which is preliminary data.</text>
</comment>
<dbReference type="EMBL" id="CM023473">
    <property type="protein sequence ID" value="KAH7953347.1"/>
    <property type="molecule type" value="Genomic_DNA"/>
</dbReference>
<proteinExistence type="predicted"/>
<evidence type="ECO:0000313" key="2">
    <source>
        <dbReference type="Proteomes" id="UP000821865"/>
    </source>
</evidence>
<organism evidence="1 2">
    <name type="scientific">Dermacentor silvarum</name>
    <name type="common">Tick</name>
    <dbReference type="NCBI Taxonomy" id="543639"/>
    <lineage>
        <taxon>Eukaryota</taxon>
        <taxon>Metazoa</taxon>
        <taxon>Ecdysozoa</taxon>
        <taxon>Arthropoda</taxon>
        <taxon>Chelicerata</taxon>
        <taxon>Arachnida</taxon>
        <taxon>Acari</taxon>
        <taxon>Parasitiformes</taxon>
        <taxon>Ixodida</taxon>
        <taxon>Ixodoidea</taxon>
        <taxon>Ixodidae</taxon>
        <taxon>Rhipicephalinae</taxon>
        <taxon>Dermacentor</taxon>
    </lineage>
</organism>
<dbReference type="Proteomes" id="UP000821865">
    <property type="component" value="Chromosome 4"/>
</dbReference>
<keyword evidence="2" id="KW-1185">Reference proteome</keyword>
<sequence>MWVGKGVVLQEMSPGNMKARIHDRVIYSPYPNVDIPECSFYALAKEKLLVNPDKLLLVSDVVSLTRSETLAHMERYAVGFRNNGVVPGDRVCIHLDNGVENLIAIYGCILAGATVVLAKPSLTENELRYQAEDSDSTQILTDQKYTEKVVKVAEALKIKGLFCMGPAPGFVSVSEFLHLDERDFVELPVKNPRDTVLAVCYTSGSTGLPKGAEMTHYNYVAAFYTTTSHMMWKTSDVLLASPPITHQSGMMFTMLAALAGITCVMVPTMMTPAQTVDSIEKYKVTTTMLFPSQLQAVVRELCRTGRKLPSLRSIGTGGSVLPPSVAEAARKAFGSIEQLAKGYGMTESCGSVTTQPNAGEHGDCADVGMPSTGVTVKVVDVCTREKLGPHQVGEICFRSLSMVRGYYKRPKESAELFDEEGWCKSGDAGYYDEDGRLYFCERLKQMIKCMDNQVVPAELEDLLLREHGKEIAEVSVVGLPHSEYGETPAAAIVLTEEGKKQDFSTLANRIRTTVATNLAVHKHLYGGVYFVDSLPKTETAKVNRPALARTLIRV</sequence>
<reference evidence="1" key="1">
    <citation type="submission" date="2020-05" db="EMBL/GenBank/DDBJ databases">
        <title>Large-scale comparative analyses of tick genomes elucidate their genetic diversity and vector capacities.</title>
        <authorList>
            <person name="Jia N."/>
            <person name="Wang J."/>
            <person name="Shi W."/>
            <person name="Du L."/>
            <person name="Sun Y."/>
            <person name="Zhan W."/>
            <person name="Jiang J."/>
            <person name="Wang Q."/>
            <person name="Zhang B."/>
            <person name="Ji P."/>
            <person name="Sakyi L.B."/>
            <person name="Cui X."/>
            <person name="Yuan T."/>
            <person name="Jiang B."/>
            <person name="Yang W."/>
            <person name="Lam T.T.-Y."/>
            <person name="Chang Q."/>
            <person name="Ding S."/>
            <person name="Wang X."/>
            <person name="Zhu J."/>
            <person name="Ruan X."/>
            <person name="Zhao L."/>
            <person name="Wei J."/>
            <person name="Que T."/>
            <person name="Du C."/>
            <person name="Cheng J."/>
            <person name="Dai P."/>
            <person name="Han X."/>
            <person name="Huang E."/>
            <person name="Gao Y."/>
            <person name="Liu J."/>
            <person name="Shao H."/>
            <person name="Ye R."/>
            <person name="Li L."/>
            <person name="Wei W."/>
            <person name="Wang X."/>
            <person name="Wang C."/>
            <person name="Yang T."/>
            <person name="Huo Q."/>
            <person name="Li W."/>
            <person name="Guo W."/>
            <person name="Chen H."/>
            <person name="Zhou L."/>
            <person name="Ni X."/>
            <person name="Tian J."/>
            <person name="Zhou Y."/>
            <person name="Sheng Y."/>
            <person name="Liu T."/>
            <person name="Pan Y."/>
            <person name="Xia L."/>
            <person name="Li J."/>
            <person name="Zhao F."/>
            <person name="Cao W."/>
        </authorList>
    </citation>
    <scope>NUCLEOTIDE SEQUENCE</scope>
    <source>
        <strain evidence="1">Dsil-2018</strain>
    </source>
</reference>